<dbReference type="InterPro" id="IPR003593">
    <property type="entry name" value="AAA+_ATPase"/>
</dbReference>
<evidence type="ECO:0000256" key="2">
    <source>
        <dbReference type="ARBA" id="ARBA00022448"/>
    </source>
</evidence>
<keyword evidence="5" id="KW-0547">Nucleotide-binding</keyword>
<keyword evidence="6" id="KW-0067">ATP-binding</keyword>
<dbReference type="GO" id="GO:0005524">
    <property type="term" value="F:ATP binding"/>
    <property type="evidence" value="ECO:0007669"/>
    <property type="project" value="UniProtKB-KW"/>
</dbReference>
<dbReference type="HOGENOM" id="CLU_000604_1_9_12"/>
<gene>
    <name evidence="10" type="ORF">HMPREF9725_02518</name>
</gene>
<evidence type="ECO:0000259" key="9">
    <source>
        <dbReference type="PROSITE" id="PS50893"/>
    </source>
</evidence>
<dbReference type="GO" id="GO:0016887">
    <property type="term" value="F:ATP hydrolysis activity"/>
    <property type="evidence" value="ECO:0007669"/>
    <property type="project" value="InterPro"/>
</dbReference>
<dbReference type="PANTHER" id="PTHR24221:SF397">
    <property type="entry name" value="ABC TRANSPORTER, ATP-BINDING TRANSMEMBRANE PROTEIN"/>
    <property type="match status" value="1"/>
</dbReference>
<dbReference type="FunFam" id="3.40.50.300:FF:000221">
    <property type="entry name" value="Multidrug ABC transporter ATP-binding protein"/>
    <property type="match status" value="1"/>
</dbReference>
<dbReference type="AlphaFoldDB" id="M2C339"/>
<evidence type="ECO:0000256" key="1">
    <source>
        <dbReference type="ARBA" id="ARBA00004651"/>
    </source>
</evidence>
<dbReference type="PROSITE" id="PS00211">
    <property type="entry name" value="ABC_TRANSPORTER_1"/>
    <property type="match status" value="1"/>
</dbReference>
<dbReference type="InterPro" id="IPR036640">
    <property type="entry name" value="ABC1_TM_sf"/>
</dbReference>
<evidence type="ECO:0000256" key="3">
    <source>
        <dbReference type="ARBA" id="ARBA00022475"/>
    </source>
</evidence>
<keyword evidence="3" id="KW-1003">Cell membrane</keyword>
<dbReference type="GO" id="GO:0034040">
    <property type="term" value="F:ATPase-coupled lipid transmembrane transporter activity"/>
    <property type="evidence" value="ECO:0007669"/>
    <property type="project" value="TreeGrafter"/>
</dbReference>
<dbReference type="SMART" id="SM00382">
    <property type="entry name" value="AAA"/>
    <property type="match status" value="1"/>
</dbReference>
<evidence type="ECO:0000256" key="8">
    <source>
        <dbReference type="ARBA" id="ARBA00023136"/>
    </source>
</evidence>
<evidence type="ECO:0000256" key="7">
    <source>
        <dbReference type="ARBA" id="ARBA00022989"/>
    </source>
</evidence>
<dbReference type="PROSITE" id="PS50893">
    <property type="entry name" value="ABC_TRANSPORTER_2"/>
    <property type="match status" value="1"/>
</dbReference>
<name>M2C339_TREDN</name>
<keyword evidence="8" id="KW-0472">Membrane</keyword>
<dbReference type="Gene3D" id="1.20.1560.10">
    <property type="entry name" value="ABC transporter type 1, transmembrane domain"/>
    <property type="match status" value="1"/>
</dbReference>
<evidence type="ECO:0000256" key="4">
    <source>
        <dbReference type="ARBA" id="ARBA00022692"/>
    </source>
</evidence>
<dbReference type="PATRIC" id="fig|999431.4.peg.2608"/>
<sequence length="294" mass="32598">MTASFSLFSGIEAMGIFSIFSKMTQQSIDRMNAIKAVPEMQNLSGNLLLDPQNPHAFDIQFEDVSFGYAEKEVLHNINFSVPEKTVTALAGLSGSGKTTIVNLLARFWDIKKGRISIGGTDIKELNYENLLHNISFVFQDVFLFNDTILNNIKLGREDASLEEVYQAAERTGCTDFIMQSEKGYDTVIGEAGLRLSGGEKQRISIARAFLKNAPIVLLDEVTANVDAENEAKIQAALQELLKDKTVIMIAHKLASLRNAGQILVIENGHIAQCGTHEELIKEGLYRKLWEDSKN</sequence>
<keyword evidence="7" id="KW-1133">Transmembrane helix</keyword>
<evidence type="ECO:0000256" key="6">
    <source>
        <dbReference type="ARBA" id="ARBA00022840"/>
    </source>
</evidence>
<accession>M2C339</accession>
<dbReference type="Proteomes" id="UP000011708">
    <property type="component" value="Chromosome"/>
</dbReference>
<dbReference type="EMBL" id="AGDW01000025">
    <property type="protein sequence ID" value="EMB28088.1"/>
    <property type="molecule type" value="Genomic_DNA"/>
</dbReference>
<comment type="subcellular location">
    <subcellularLocation>
        <location evidence="1">Cell membrane</location>
        <topology evidence="1">Multi-pass membrane protein</topology>
    </subcellularLocation>
</comment>
<feature type="domain" description="ABC transporter" evidence="9">
    <location>
        <begin position="59"/>
        <end position="292"/>
    </location>
</feature>
<dbReference type="InterPro" id="IPR039421">
    <property type="entry name" value="Type_1_exporter"/>
</dbReference>
<dbReference type="GO" id="GO:0005886">
    <property type="term" value="C:plasma membrane"/>
    <property type="evidence" value="ECO:0007669"/>
    <property type="project" value="UniProtKB-SubCell"/>
</dbReference>
<dbReference type="Gene3D" id="3.40.50.300">
    <property type="entry name" value="P-loop containing nucleotide triphosphate hydrolases"/>
    <property type="match status" value="1"/>
</dbReference>
<evidence type="ECO:0000256" key="5">
    <source>
        <dbReference type="ARBA" id="ARBA00022741"/>
    </source>
</evidence>
<dbReference type="Pfam" id="PF00005">
    <property type="entry name" value="ABC_tran"/>
    <property type="match status" value="1"/>
</dbReference>
<dbReference type="PANTHER" id="PTHR24221">
    <property type="entry name" value="ATP-BINDING CASSETTE SUB-FAMILY B"/>
    <property type="match status" value="1"/>
</dbReference>
<evidence type="ECO:0000313" key="10">
    <source>
        <dbReference type="EMBL" id="EMB28088.1"/>
    </source>
</evidence>
<organism evidence="10">
    <name type="scientific">Treponema denticola H1-T</name>
    <dbReference type="NCBI Taxonomy" id="999431"/>
    <lineage>
        <taxon>Bacteria</taxon>
        <taxon>Pseudomonadati</taxon>
        <taxon>Spirochaetota</taxon>
        <taxon>Spirochaetia</taxon>
        <taxon>Spirochaetales</taxon>
        <taxon>Treponemataceae</taxon>
        <taxon>Treponema</taxon>
    </lineage>
</organism>
<comment type="caution">
    <text evidence="10">The sequence shown here is derived from an EMBL/GenBank/DDBJ whole genome shotgun (WGS) entry which is preliminary data.</text>
</comment>
<dbReference type="InterPro" id="IPR017871">
    <property type="entry name" value="ABC_transporter-like_CS"/>
</dbReference>
<keyword evidence="2" id="KW-0813">Transport</keyword>
<dbReference type="InterPro" id="IPR003439">
    <property type="entry name" value="ABC_transporter-like_ATP-bd"/>
</dbReference>
<protein>
    <recommendedName>
        <fullName evidence="9">ABC transporter domain-containing protein</fullName>
    </recommendedName>
</protein>
<dbReference type="InterPro" id="IPR027417">
    <property type="entry name" value="P-loop_NTPase"/>
</dbReference>
<reference evidence="10" key="1">
    <citation type="submission" date="2012-01" db="EMBL/GenBank/DDBJ databases">
        <title>The Genome Sequence of Treponema denticola H1-T.</title>
        <authorList>
            <consortium name="The Broad Institute Genome Sequencing Platform"/>
            <person name="Earl A."/>
            <person name="Ward D."/>
            <person name="Feldgarden M."/>
            <person name="Gevers D."/>
            <person name="Blanton J.M."/>
            <person name="Fenno C.J."/>
            <person name="Baranova O.V."/>
            <person name="Mathney J."/>
            <person name="Dewhirst F.E."/>
            <person name="Izard J."/>
            <person name="Young S.K."/>
            <person name="Zeng Q."/>
            <person name="Gargeya S."/>
            <person name="Fitzgerald M."/>
            <person name="Haas B."/>
            <person name="Abouelleil A."/>
            <person name="Alvarado L."/>
            <person name="Arachchi H.M."/>
            <person name="Berlin A."/>
            <person name="Chapman S.B."/>
            <person name="Gearin G."/>
            <person name="Goldberg J."/>
            <person name="Griggs A."/>
            <person name="Gujja S."/>
            <person name="Hansen M."/>
            <person name="Heiman D."/>
            <person name="Howarth C."/>
            <person name="Larimer J."/>
            <person name="Lui A."/>
            <person name="MacDonald P.J.P."/>
            <person name="McCowen C."/>
            <person name="Montmayeur A."/>
            <person name="Murphy C."/>
            <person name="Neiman D."/>
            <person name="Pearson M."/>
            <person name="Priest M."/>
            <person name="Roberts A."/>
            <person name="Saif S."/>
            <person name="Shea T."/>
            <person name="Sisk P."/>
            <person name="Stolte C."/>
            <person name="Sykes S."/>
            <person name="Wortman J."/>
            <person name="Nusbaum C."/>
            <person name="Birren B."/>
        </authorList>
    </citation>
    <scope>NUCLEOTIDE SEQUENCE [LARGE SCALE GENOMIC DNA]</scope>
    <source>
        <strain evidence="10">H1-T</strain>
    </source>
</reference>
<keyword evidence="4" id="KW-0812">Transmembrane</keyword>
<dbReference type="SUPFAM" id="SSF52540">
    <property type="entry name" value="P-loop containing nucleoside triphosphate hydrolases"/>
    <property type="match status" value="1"/>
</dbReference>
<proteinExistence type="predicted"/>